<dbReference type="EMBL" id="PUHW01000820">
    <property type="protein sequence ID" value="KAG0684358.1"/>
    <property type="molecule type" value="Genomic_DNA"/>
</dbReference>
<evidence type="ECO:0000313" key="2">
    <source>
        <dbReference type="EMBL" id="KAG0684358.1"/>
    </source>
</evidence>
<comment type="caution">
    <text evidence="2">The sequence shown here is derived from an EMBL/GenBank/DDBJ whole genome shotgun (WGS) entry which is preliminary data.</text>
</comment>
<dbReference type="InterPro" id="IPR007250">
    <property type="entry name" value="HSP9_HSP12"/>
</dbReference>
<dbReference type="Pfam" id="PF04119">
    <property type="entry name" value="HSP9_HSP12"/>
    <property type="match status" value="1"/>
</dbReference>
<evidence type="ECO:0000313" key="3">
    <source>
        <dbReference type="Proteomes" id="UP000697127"/>
    </source>
</evidence>
<feature type="compositionally biased region" description="Basic and acidic residues" evidence="1">
    <location>
        <begin position="1"/>
        <end position="10"/>
    </location>
</feature>
<name>A0A9P6WFD2_9ASCO</name>
<accession>A0A9P6WFD2</accession>
<reference evidence="2" key="1">
    <citation type="submission" date="2020-11" db="EMBL/GenBank/DDBJ databases">
        <title>Kefir isolates.</title>
        <authorList>
            <person name="Marcisauskas S."/>
            <person name="Kim Y."/>
            <person name="Blasche S."/>
        </authorList>
    </citation>
    <scope>NUCLEOTIDE SEQUENCE</scope>
    <source>
        <strain evidence="2">Olga-1</strain>
    </source>
</reference>
<dbReference type="Gene3D" id="6.10.280.100">
    <property type="match status" value="1"/>
</dbReference>
<evidence type="ECO:0008006" key="4">
    <source>
        <dbReference type="Google" id="ProtNLM"/>
    </source>
</evidence>
<proteinExistence type="predicted"/>
<feature type="region of interest" description="Disordered" evidence="1">
    <location>
        <begin position="1"/>
        <end position="76"/>
    </location>
</feature>
<sequence>MADAGRKDFSTKLSEAVTPESQKSTYDKVKEGATDAYDKAASAVTPDNQKSFGQTVSDHVQKGHDDAKASVEADAKTWSESANDVLESGKKAVSEAAEYVTGVVTGAKEGAEHEAKK</sequence>
<dbReference type="AlphaFoldDB" id="A0A9P6WFD2"/>
<protein>
    <recommendedName>
        <fullName evidence="4">12 kDa heat shock protein</fullName>
    </recommendedName>
</protein>
<dbReference type="Proteomes" id="UP000697127">
    <property type="component" value="Unassembled WGS sequence"/>
</dbReference>
<keyword evidence="3" id="KW-1185">Reference proteome</keyword>
<feature type="compositionally biased region" description="Basic and acidic residues" evidence="1">
    <location>
        <begin position="25"/>
        <end position="38"/>
    </location>
</feature>
<organism evidence="2 3">
    <name type="scientific">Pichia californica</name>
    <dbReference type="NCBI Taxonomy" id="460514"/>
    <lineage>
        <taxon>Eukaryota</taxon>
        <taxon>Fungi</taxon>
        <taxon>Dikarya</taxon>
        <taxon>Ascomycota</taxon>
        <taxon>Saccharomycotina</taxon>
        <taxon>Pichiomycetes</taxon>
        <taxon>Pichiales</taxon>
        <taxon>Pichiaceae</taxon>
        <taxon>Pichia</taxon>
    </lineage>
</organism>
<dbReference type="PIRSF" id="PIRSF002590">
    <property type="entry name" value="HSP9/HSP12_fun"/>
    <property type="match status" value="1"/>
</dbReference>
<feature type="compositionally biased region" description="Basic and acidic residues" evidence="1">
    <location>
        <begin position="59"/>
        <end position="76"/>
    </location>
</feature>
<dbReference type="OrthoDB" id="2348401at2759"/>
<feature type="compositionally biased region" description="Polar residues" evidence="1">
    <location>
        <begin position="45"/>
        <end position="58"/>
    </location>
</feature>
<gene>
    <name evidence="2" type="ORF">C6P40_005106</name>
</gene>
<evidence type="ECO:0000256" key="1">
    <source>
        <dbReference type="SAM" id="MobiDB-lite"/>
    </source>
</evidence>